<dbReference type="PRINTS" id="PR00038">
    <property type="entry name" value="HTHLUXR"/>
</dbReference>
<dbReference type="Gene3D" id="1.10.10.10">
    <property type="entry name" value="Winged helix-like DNA-binding domain superfamily/Winged helix DNA-binding domain"/>
    <property type="match status" value="1"/>
</dbReference>
<dbReference type="GO" id="GO:0003677">
    <property type="term" value="F:DNA binding"/>
    <property type="evidence" value="ECO:0007669"/>
    <property type="project" value="UniProtKB-KW"/>
</dbReference>
<dbReference type="InterPro" id="IPR000792">
    <property type="entry name" value="Tscrpt_reg_LuxR_C"/>
</dbReference>
<name>A0AAU7V7Z6_9ACTO</name>
<evidence type="ECO:0000256" key="2">
    <source>
        <dbReference type="ARBA" id="ARBA00023125"/>
    </source>
</evidence>
<dbReference type="SMART" id="SM00421">
    <property type="entry name" value="HTH_LUXR"/>
    <property type="match status" value="1"/>
</dbReference>
<evidence type="ECO:0000256" key="3">
    <source>
        <dbReference type="ARBA" id="ARBA00023163"/>
    </source>
</evidence>
<proteinExistence type="predicted"/>
<evidence type="ECO:0000256" key="4">
    <source>
        <dbReference type="SAM" id="MobiDB-lite"/>
    </source>
</evidence>
<organism evidence="6">
    <name type="scientific">Scrofimicrobium appendicitidis</name>
    <dbReference type="NCBI Taxonomy" id="3079930"/>
    <lineage>
        <taxon>Bacteria</taxon>
        <taxon>Bacillati</taxon>
        <taxon>Actinomycetota</taxon>
        <taxon>Actinomycetes</taxon>
        <taxon>Actinomycetales</taxon>
        <taxon>Actinomycetaceae</taxon>
        <taxon>Scrofimicrobium</taxon>
    </lineage>
</organism>
<feature type="domain" description="HTH luxR-type" evidence="5">
    <location>
        <begin position="587"/>
        <end position="652"/>
    </location>
</feature>
<dbReference type="CDD" id="cd06170">
    <property type="entry name" value="LuxR_C_like"/>
    <property type="match status" value="1"/>
</dbReference>
<dbReference type="InterPro" id="IPR036388">
    <property type="entry name" value="WH-like_DNA-bd_sf"/>
</dbReference>
<dbReference type="PROSITE" id="PS50043">
    <property type="entry name" value="HTH_LUXR_2"/>
    <property type="match status" value="1"/>
</dbReference>
<evidence type="ECO:0000256" key="1">
    <source>
        <dbReference type="ARBA" id="ARBA00023015"/>
    </source>
</evidence>
<dbReference type="KEGG" id="sapp:SAC06_09905"/>
<evidence type="ECO:0000313" key="6">
    <source>
        <dbReference type="EMBL" id="XBW07937.1"/>
    </source>
</evidence>
<dbReference type="EMBL" id="CP138335">
    <property type="protein sequence ID" value="XBW07937.1"/>
    <property type="molecule type" value="Genomic_DNA"/>
</dbReference>
<dbReference type="GO" id="GO:0006355">
    <property type="term" value="P:regulation of DNA-templated transcription"/>
    <property type="evidence" value="ECO:0007669"/>
    <property type="project" value="InterPro"/>
</dbReference>
<dbReference type="RefSeq" id="WP_350258137.1">
    <property type="nucleotide sequence ID" value="NZ_CP138335.1"/>
</dbReference>
<evidence type="ECO:0000259" key="5">
    <source>
        <dbReference type="PROSITE" id="PS50043"/>
    </source>
</evidence>
<dbReference type="PANTHER" id="PTHR44688:SF16">
    <property type="entry name" value="DNA-BINDING TRANSCRIPTIONAL ACTIVATOR DEVR_DOSR"/>
    <property type="match status" value="1"/>
</dbReference>
<dbReference type="PROSITE" id="PS00622">
    <property type="entry name" value="HTH_LUXR_1"/>
    <property type="match status" value="1"/>
</dbReference>
<dbReference type="SUPFAM" id="SSF46894">
    <property type="entry name" value="C-terminal effector domain of the bipartite response regulators"/>
    <property type="match status" value="1"/>
</dbReference>
<gene>
    <name evidence="6" type="ORF">SAC06_09905</name>
</gene>
<keyword evidence="3" id="KW-0804">Transcription</keyword>
<keyword evidence="1" id="KW-0805">Transcription regulation</keyword>
<keyword evidence="2" id="KW-0238">DNA-binding</keyword>
<dbReference type="InterPro" id="IPR016032">
    <property type="entry name" value="Sig_transdc_resp-reg_C-effctor"/>
</dbReference>
<dbReference type="AlphaFoldDB" id="A0AAU7V7Z6"/>
<reference evidence="6" key="1">
    <citation type="submission" date="2023-11" db="EMBL/GenBank/DDBJ databases">
        <title>Scrofimicrobium hongkongense sp. nov., isolated from a patient with peritonitis.</title>
        <authorList>
            <person name="Lao H.Y."/>
            <person name="Wong A.Y.P."/>
            <person name="Ng T.L."/>
            <person name="Wong R.Y.L."/>
            <person name="Yau M.C.Y."/>
            <person name="Lam J.Y.W."/>
            <person name="Siu G.K.H."/>
        </authorList>
    </citation>
    <scope>NUCLEOTIDE SEQUENCE</scope>
    <source>
        <strain evidence="6">R131</strain>
    </source>
</reference>
<protein>
    <submittedName>
        <fullName evidence="6">Helix-turn-helix transcriptional regulator</fullName>
    </submittedName>
</protein>
<accession>A0AAU7V7Z6</accession>
<dbReference type="PANTHER" id="PTHR44688">
    <property type="entry name" value="DNA-BINDING TRANSCRIPTIONAL ACTIVATOR DEVR_DOSR"/>
    <property type="match status" value="1"/>
</dbReference>
<feature type="region of interest" description="Disordered" evidence="4">
    <location>
        <begin position="124"/>
        <end position="143"/>
    </location>
</feature>
<sequence>MTETAILAGVIRPDENDIWFASGELHHPAMMPLVEAYLSELDEQDRSALEQVALVGFTDLDIVTQMVPVEALARLEQRGLLAVTHSEGRHLVSVFPPLIADAIQMNLPFTRRLSLTKNLPEGFDERKLTVPNPPESSSRNPVTAATGARLFQERLKARVAAARLAWSADPGLANTIRYIVAMLPTPTEHDTIDRLLTNTDPTDGNPHDRVRFSKLQAQWMAVKHRDLDGALTLLADRHEPGNVYSGLLDVMALQLETMLRAVPEDFATRLELDESLPREVVDETLEAQVFVLLTLGRIADARSTLTRISSDWLDQVDTSAHWLHGMVLLAEGQFQEAQRWARTAMDAAFRDLHYDAFFDHGYLLILSCVFHGAYGEVSKVASELFGVGEPSVLRPNTNLALLTLSLMIAVRRGNVGIAERVLASVNSLPMAIGPCLGQSRAMAVAQYDAFNGNMNEAIEGIWHEGERSWERGFRFVACQQFLMSVEMKALPARLERVTEAMSQIDGEFLASFYDFILARESRDAERLVELAPRLVAAGRTSVGAVALEVAKEIAESRGQRDLARHAGDLMEELFPNLKDSPKEARRFRNAIVALSKRELEIARMIAEGLTNPEIASRLVISVRTVKSHVNRILRKTGAGTRLDLIALMNDEDGRGRYFAVLDE</sequence>
<dbReference type="Pfam" id="PF00196">
    <property type="entry name" value="GerE"/>
    <property type="match status" value="1"/>
</dbReference>